<dbReference type="EMBL" id="CP032416">
    <property type="protein sequence ID" value="AYD40795.1"/>
    <property type="molecule type" value="Genomic_DNA"/>
</dbReference>
<dbReference type="Gene3D" id="3.30.9.10">
    <property type="entry name" value="D-Amino Acid Oxidase, subunit A, domain 2"/>
    <property type="match status" value="1"/>
</dbReference>
<dbReference type="PANTHER" id="PTHR42720">
    <property type="entry name" value="GLYCEROL-3-PHOSPHATE DEHYDROGENASE"/>
    <property type="match status" value="1"/>
</dbReference>
<dbReference type="Gene3D" id="1.10.10.1100">
    <property type="entry name" value="BFD-like [2Fe-2S]-binding domain"/>
    <property type="match status" value="1"/>
</dbReference>
<dbReference type="InterPro" id="IPR041854">
    <property type="entry name" value="BFD-like_2Fe2S-bd_dom_sf"/>
</dbReference>
<evidence type="ECO:0000259" key="1">
    <source>
        <dbReference type="Pfam" id="PF01266"/>
    </source>
</evidence>
<proteinExistence type="predicted"/>
<name>A0A386H5J8_9CLOT</name>
<dbReference type="RefSeq" id="WP_119973115.1">
    <property type="nucleotide sequence ID" value="NZ_CP032416.1"/>
</dbReference>
<evidence type="ECO:0000259" key="2">
    <source>
        <dbReference type="Pfam" id="PF04324"/>
    </source>
</evidence>
<dbReference type="PANTHER" id="PTHR42720:SF1">
    <property type="entry name" value="GLYCEROL 3-PHOSPHATE OXIDASE"/>
    <property type="match status" value="1"/>
</dbReference>
<feature type="domain" description="FAD dependent oxidoreductase" evidence="1">
    <location>
        <begin position="3"/>
        <end position="351"/>
    </location>
</feature>
<dbReference type="Pfam" id="PF01266">
    <property type="entry name" value="DAO"/>
    <property type="match status" value="1"/>
</dbReference>
<dbReference type="CDD" id="cd19946">
    <property type="entry name" value="GlpA-like_Fer2_BFD-like"/>
    <property type="match status" value="1"/>
</dbReference>
<protein>
    <submittedName>
        <fullName evidence="3">FAD/NAD(P)-binding oxidoreductase</fullName>
    </submittedName>
</protein>
<evidence type="ECO:0000313" key="4">
    <source>
        <dbReference type="Proteomes" id="UP000266301"/>
    </source>
</evidence>
<dbReference type="InterPro" id="IPR036188">
    <property type="entry name" value="FAD/NAD-bd_sf"/>
</dbReference>
<reference evidence="3 4" key="1">
    <citation type="journal article" date="2019" name="Int. J. Syst. Evol. Microbiol.">
        <title>Clostridium fermenticellae sp. nov., isolated from the mud in a fermentation cellar for the production of the Chinese liquor, baijiu.</title>
        <authorList>
            <person name="Xu P.X."/>
            <person name="Chai L.J."/>
            <person name="Qiu T."/>
            <person name="Zhang X.J."/>
            <person name="Lu Z.M."/>
            <person name="Xiao C."/>
            <person name="Wang S.T."/>
            <person name="Shen C.H."/>
            <person name="Shi J.S."/>
            <person name="Xu Z.H."/>
        </authorList>
    </citation>
    <scope>NUCLEOTIDE SEQUENCE [LARGE SCALE GENOMIC DNA]</scope>
    <source>
        <strain evidence="3 4">JN500901</strain>
    </source>
</reference>
<dbReference type="OrthoDB" id="9801699at2"/>
<gene>
    <name evidence="3" type="ORF">D4Z93_09760</name>
</gene>
<accession>A0A386H5J8</accession>
<dbReference type="Gene3D" id="3.50.50.60">
    <property type="entry name" value="FAD/NAD(P)-binding domain"/>
    <property type="match status" value="1"/>
</dbReference>
<dbReference type="AlphaFoldDB" id="A0A386H5J8"/>
<dbReference type="Pfam" id="PF04324">
    <property type="entry name" value="Fer2_BFD"/>
    <property type="match status" value="1"/>
</dbReference>
<sequence>MFDVTIIGSGVIGSAIARELSKYKLRICVIEKEADVASGTTKANSAIVHAGFDAKPGTLKGKLNAEGNAMFDKLSKELDFPFKRNGSFVLCFDEKDLGKLRKLKEQGRKNGVPDLEILDGDKVRSMEPNLSESVVGALFAPTGGIVCPYEMTIALAENAFTNGAEFKFDSKVNSIDKKDGKYTVITNKGTIETKFVINTAGVYADEINNMVSKNKIKIIPRKGEYCLFDKAVGNTVAKTIFQLPTKMGKGVLITPTIDGNLLVGPNAVDVDDKDDLNTTSEGINEILSKASFSVKSIPVRQVITSFSGLRAHPISGDFIIGEAKDAENFINAAGIESPGLSSSPAIAKMIEEIVVLKLHPEKNDKFNPIRKGIPKFRKMTNEDRKKLIAQDHRYGKIVCRCETVTEGEIVNSIQRPLGARNLDGIKRRTRAGMGRCQCGFCSTRLVDILSRELKVDPRSITKYGKNSNILCGKNKEDI</sequence>
<dbReference type="KEGG" id="cfer:D4Z93_09760"/>
<dbReference type="Proteomes" id="UP000266301">
    <property type="component" value="Chromosome"/>
</dbReference>
<keyword evidence="4" id="KW-1185">Reference proteome</keyword>
<dbReference type="SUPFAM" id="SSF51905">
    <property type="entry name" value="FAD/NAD(P)-binding domain"/>
    <property type="match status" value="1"/>
</dbReference>
<organism evidence="3 4">
    <name type="scientific">Clostridium fermenticellae</name>
    <dbReference type="NCBI Taxonomy" id="2068654"/>
    <lineage>
        <taxon>Bacteria</taxon>
        <taxon>Bacillati</taxon>
        <taxon>Bacillota</taxon>
        <taxon>Clostridia</taxon>
        <taxon>Eubacteriales</taxon>
        <taxon>Clostridiaceae</taxon>
        <taxon>Clostridium</taxon>
    </lineage>
</organism>
<dbReference type="InterPro" id="IPR007419">
    <property type="entry name" value="BFD-like_2Fe2S-bd_dom"/>
</dbReference>
<feature type="domain" description="BFD-like [2Fe-2S]-binding" evidence="2">
    <location>
        <begin position="397"/>
        <end position="450"/>
    </location>
</feature>
<evidence type="ECO:0000313" key="3">
    <source>
        <dbReference type="EMBL" id="AYD40795.1"/>
    </source>
</evidence>
<dbReference type="InterPro" id="IPR006076">
    <property type="entry name" value="FAD-dep_OxRdtase"/>
</dbReference>
<dbReference type="InterPro" id="IPR052745">
    <property type="entry name" value="G3P_Oxidase/Oxidoreductase"/>
</dbReference>